<dbReference type="Pfam" id="PF05521">
    <property type="entry name" value="Phage_HCP"/>
    <property type="match status" value="1"/>
</dbReference>
<accession>A0A6J7WMH4</accession>
<dbReference type="Gene3D" id="2.40.10.270">
    <property type="entry name" value="Bacteriophage SPP1 head-tail adaptor protein"/>
    <property type="match status" value="1"/>
</dbReference>
<reference evidence="1" key="1">
    <citation type="submission" date="2020-05" db="EMBL/GenBank/DDBJ databases">
        <authorList>
            <person name="Chiriac C."/>
            <person name="Salcher M."/>
            <person name="Ghai R."/>
            <person name="Kavagutti S V."/>
        </authorList>
    </citation>
    <scope>NUCLEOTIDE SEQUENCE</scope>
</reference>
<dbReference type="NCBIfam" id="TIGR01563">
    <property type="entry name" value="gp16_SPP1"/>
    <property type="match status" value="1"/>
</dbReference>
<organism evidence="1">
    <name type="scientific">uncultured Caudovirales phage</name>
    <dbReference type="NCBI Taxonomy" id="2100421"/>
    <lineage>
        <taxon>Viruses</taxon>
        <taxon>Duplodnaviria</taxon>
        <taxon>Heunggongvirae</taxon>
        <taxon>Uroviricota</taxon>
        <taxon>Caudoviricetes</taxon>
        <taxon>Peduoviridae</taxon>
        <taxon>Maltschvirus</taxon>
        <taxon>Maltschvirus maltsch</taxon>
    </lineage>
</organism>
<sequence length="129" mass="15171">MLISRFRQRIIFQAKTSEADGAGGQILTDYDYYTCWAEIDRQTENKNNITGKDSISDNIIFRIRYAPSITLSNDLTIYWSGNIYLINSIVNEDNEYKFYRIGCSTFKRVDTWDSITSYWENISKTWETV</sequence>
<name>A0A6J7WMH4_9CAUD</name>
<evidence type="ECO:0000313" key="1">
    <source>
        <dbReference type="EMBL" id="CAB5217892.1"/>
    </source>
</evidence>
<dbReference type="InterPro" id="IPR038666">
    <property type="entry name" value="SSP1_head-tail_sf"/>
</dbReference>
<protein>
    <submittedName>
        <fullName evidence="1">Gp16_SPP1, putative phage head-tail adaptor</fullName>
    </submittedName>
</protein>
<dbReference type="InterPro" id="IPR008767">
    <property type="entry name" value="Phage_SPP1_head-tail_adaptor"/>
</dbReference>
<gene>
    <name evidence="1" type="ORF">UFOVP203_27</name>
</gene>
<proteinExistence type="predicted"/>
<dbReference type="EMBL" id="LR798255">
    <property type="protein sequence ID" value="CAB5217892.1"/>
    <property type="molecule type" value="Genomic_DNA"/>
</dbReference>